<name>P72146_PSEAI</name>
<proteinExistence type="predicted"/>
<gene>
    <name evidence="1" type="primary">wbpN</name>
</gene>
<organism evidence="1">
    <name type="scientific">Pseudomonas aeruginosa</name>
    <dbReference type="NCBI Taxonomy" id="287"/>
    <lineage>
        <taxon>Bacteria</taxon>
        <taxon>Pseudomonadati</taxon>
        <taxon>Pseudomonadota</taxon>
        <taxon>Gammaproteobacteria</taxon>
        <taxon>Pseudomonadales</taxon>
        <taxon>Pseudomonadaceae</taxon>
        <taxon>Pseudomonas</taxon>
    </lineage>
</organism>
<protein>
    <submittedName>
        <fullName evidence="1">WbpN</fullName>
    </submittedName>
</protein>
<dbReference type="AlphaFoldDB" id="P72146"/>
<reference evidence="1" key="2">
    <citation type="submission" date="1997-11" db="EMBL/GenBank/DDBJ databases">
        <authorList>
            <person name="Burrows L.L."/>
            <person name="Charter D.F."/>
            <person name="Lam J.S."/>
        </authorList>
    </citation>
    <scope>NUCLEOTIDE SEQUENCE</scope>
    <source>
        <strain evidence="1">PAO1</strain>
    </source>
</reference>
<sequence>MINSHLLYRLSYRGTARRMLLIKKGKPLPMTSPFSLQDLDDGLGDGLQVRFVQRGDADTAGADGVDTELGLQALDLVGGQAGIGEHATLATDETEVALGAVGCQLLDHRQAHVADAVAHLAQFLLPEGPQFRAVEHGGDDAGAVGRWVRIVGADHPLHLGQHAGRFIAAFGHDREGADAFAIEREGFGERAGNEEAQARLGEQAHRGGVFLDAVAEALVGDVEERHVALGLEHVQHLFPVVQLEIDAGRIMAAGVQNHDRAGRQGIQVFQQAGAVHAIAGGVVIAVVLHREAGGFEQCAVVFPARVADGHGGVGQQALEEVGAELERAGAADGLGRDHTAGGQQLGLVTEQQFLYALVVGGDPFDRQVAARRVGLDAGLLGSLHGTQQRNAPLLVVVHAHAQVDLARTGIGVEGFVQAKDGITRCHFDGRKQTHFAAARSVKRGGQRNPLCGGAKGCANGGLL</sequence>
<reference evidence="1" key="1">
    <citation type="journal article" date="1996" name="Mol. Microbiol.">
        <title>Molecular characterization of the Pseudomonas aeruginosa serotype O5 (PAO1) B-band lipopolysaccharide gene cluster.</title>
        <authorList>
            <person name="Burrows L.L."/>
            <person name="Charter D.F."/>
            <person name="Lam J.S."/>
        </authorList>
    </citation>
    <scope>NUCLEOTIDE SEQUENCE</scope>
    <source>
        <strain evidence="1">PAO1</strain>
    </source>
</reference>
<evidence type="ECO:0000313" key="1">
    <source>
        <dbReference type="EMBL" id="AAC45868.1"/>
    </source>
</evidence>
<dbReference type="EMBL" id="U50396">
    <property type="protein sequence ID" value="AAC45868.1"/>
    <property type="molecule type" value="Genomic_DNA"/>
</dbReference>
<accession>P72146</accession>